<name>A0A2H1WE91_SPOFR</name>
<protein>
    <submittedName>
        <fullName evidence="1">SFRICE_018342</fullName>
    </submittedName>
</protein>
<proteinExistence type="predicted"/>
<accession>A0A2H1WE91</accession>
<sequence length="120" mass="13493">MIPKTIICGPHKQLFRAEIESAIRYAVVGYPAIALTTVDSQHKICVHCIRELWYTQLEIYEAEISVTMDVGGDHFTLDSTAYCFLAVRKILAWKENVGTSVSINGKSQEQNKLVHLLTVL</sequence>
<dbReference type="AlphaFoldDB" id="A0A2H1WE91"/>
<evidence type="ECO:0000313" key="1">
    <source>
        <dbReference type="EMBL" id="SOQ51182.1"/>
    </source>
</evidence>
<organism evidence="1">
    <name type="scientific">Spodoptera frugiperda</name>
    <name type="common">Fall armyworm</name>
    <dbReference type="NCBI Taxonomy" id="7108"/>
    <lineage>
        <taxon>Eukaryota</taxon>
        <taxon>Metazoa</taxon>
        <taxon>Ecdysozoa</taxon>
        <taxon>Arthropoda</taxon>
        <taxon>Hexapoda</taxon>
        <taxon>Insecta</taxon>
        <taxon>Pterygota</taxon>
        <taxon>Neoptera</taxon>
        <taxon>Endopterygota</taxon>
        <taxon>Lepidoptera</taxon>
        <taxon>Glossata</taxon>
        <taxon>Ditrysia</taxon>
        <taxon>Noctuoidea</taxon>
        <taxon>Noctuidae</taxon>
        <taxon>Amphipyrinae</taxon>
        <taxon>Spodoptera</taxon>
    </lineage>
</organism>
<reference evidence="1" key="1">
    <citation type="submission" date="2016-07" db="EMBL/GenBank/DDBJ databases">
        <authorList>
            <person name="Bretaudeau A."/>
        </authorList>
    </citation>
    <scope>NUCLEOTIDE SEQUENCE</scope>
    <source>
        <strain evidence="1">Rice</strain>
        <tissue evidence="1">Whole body</tissue>
    </source>
</reference>
<gene>
    <name evidence="1" type="ORF">SFRICE_018342</name>
</gene>
<dbReference type="EMBL" id="ODYU01007964">
    <property type="protein sequence ID" value="SOQ51182.1"/>
    <property type="molecule type" value="Genomic_DNA"/>
</dbReference>